<evidence type="ECO:0000313" key="9">
    <source>
        <dbReference type="EMBL" id="MBM6705090.1"/>
    </source>
</evidence>
<evidence type="ECO:0000256" key="6">
    <source>
        <dbReference type="ARBA" id="ARBA00023136"/>
    </source>
</evidence>
<feature type="non-terminal residue" evidence="9">
    <location>
        <position position="391"/>
    </location>
</feature>
<gene>
    <name evidence="9" type="ORF">H6A60_11500</name>
</gene>
<reference evidence="9 10" key="1">
    <citation type="journal article" date="2021" name="Sci. Rep.">
        <title>The distribution of antibiotic resistance genes in chicken gut microbiota commensals.</title>
        <authorList>
            <person name="Juricova H."/>
            <person name="Matiasovicova J."/>
            <person name="Kubasova T."/>
            <person name="Cejkova D."/>
            <person name="Rychlik I."/>
        </authorList>
    </citation>
    <scope>NUCLEOTIDE SEQUENCE [LARGE SCALE GENOMIC DNA]</scope>
    <source>
        <strain evidence="9 10">An829</strain>
    </source>
</reference>
<comment type="caution">
    <text evidence="9">The sequence shown here is derived from an EMBL/GenBank/DDBJ whole genome shotgun (WGS) entry which is preliminary data.</text>
</comment>
<evidence type="ECO:0000313" key="10">
    <source>
        <dbReference type="Proteomes" id="UP000715095"/>
    </source>
</evidence>
<comment type="subcellular location">
    <subcellularLocation>
        <location evidence="1">Cell outer membrane</location>
        <topology evidence="1">Multi-pass membrane protein</topology>
    </subcellularLocation>
</comment>
<evidence type="ECO:0000256" key="3">
    <source>
        <dbReference type="ARBA" id="ARBA00022452"/>
    </source>
</evidence>
<organism evidence="9 10">
    <name type="scientific">Sutterella massiliensis</name>
    <dbReference type="NCBI Taxonomy" id="1816689"/>
    <lineage>
        <taxon>Bacteria</taxon>
        <taxon>Pseudomonadati</taxon>
        <taxon>Pseudomonadota</taxon>
        <taxon>Betaproteobacteria</taxon>
        <taxon>Burkholderiales</taxon>
        <taxon>Sutterellaceae</taxon>
        <taxon>Sutterella</taxon>
    </lineage>
</organism>
<evidence type="ECO:0000256" key="7">
    <source>
        <dbReference type="ARBA" id="ARBA00023237"/>
    </source>
</evidence>
<dbReference type="SUPFAM" id="SSF56935">
    <property type="entry name" value="Porins"/>
    <property type="match status" value="1"/>
</dbReference>
<dbReference type="PANTHER" id="PTHR30069">
    <property type="entry name" value="TONB-DEPENDENT OUTER MEMBRANE RECEPTOR"/>
    <property type="match status" value="1"/>
</dbReference>
<dbReference type="EMBL" id="JACJJC010000103">
    <property type="protein sequence ID" value="MBM6705090.1"/>
    <property type="molecule type" value="Genomic_DNA"/>
</dbReference>
<dbReference type="RefSeq" id="WP_205104758.1">
    <property type="nucleotide sequence ID" value="NZ_JACJJC010000103.1"/>
</dbReference>
<evidence type="ECO:0000256" key="1">
    <source>
        <dbReference type="ARBA" id="ARBA00004571"/>
    </source>
</evidence>
<keyword evidence="6" id="KW-0472">Membrane</keyword>
<evidence type="ECO:0000256" key="5">
    <source>
        <dbReference type="ARBA" id="ARBA00023077"/>
    </source>
</evidence>
<protein>
    <submittedName>
        <fullName evidence="9">TonB-dependent receptor</fullName>
    </submittedName>
</protein>
<keyword evidence="7" id="KW-0998">Cell outer membrane</keyword>
<dbReference type="PANTHER" id="PTHR30069:SF27">
    <property type="entry name" value="BLL4766 PROTEIN"/>
    <property type="match status" value="1"/>
</dbReference>
<dbReference type="Proteomes" id="UP000715095">
    <property type="component" value="Unassembled WGS sequence"/>
</dbReference>
<keyword evidence="2" id="KW-0813">Transport</keyword>
<accession>A0ABS2DUQ9</accession>
<dbReference type="Gene3D" id="2.40.170.20">
    <property type="entry name" value="TonB-dependent receptor, beta-barrel domain"/>
    <property type="match status" value="1"/>
</dbReference>
<feature type="non-terminal residue" evidence="9">
    <location>
        <position position="1"/>
    </location>
</feature>
<proteinExistence type="predicted"/>
<name>A0ABS2DUQ9_9BURK</name>
<sequence length="391" mass="45337">TNLRSMEDPKNTATVEWNSKGYRTSANLGGTFADNRFAYDFSASHLERDLYFRDTFRDSNYFSGGLRWNLTDKQTLVFRASRLEEDSQFVGNVSIDKVKAEGEDYRPDYKDITVGLDAEGHKITKRVRDYLNGDRRLDTINVSYLNDLKDDFRLTLDAFYNNGYFSGVDDENKVMDHDGHGIKAKADWAYSDMASLLIGADYTVQKASLAYDNYKLVSYKDKTYKRQPLHYNYEKDIYALYLLNTVKWSDFEFTQGARRELTQWKFDKNDSTEGEGSGTSDRWNWAFELSAAWNYRDTGRLYVRYERGYTVPDGLQITDSVPAPDGSGKIMSATKADDEEFDLYEIGLRDQLPFTSVSITGWMSNTDNQMNRFLYIDDNWALNRQTLNYLK</sequence>
<dbReference type="InterPro" id="IPR039426">
    <property type="entry name" value="TonB-dep_rcpt-like"/>
</dbReference>
<dbReference type="InterPro" id="IPR036942">
    <property type="entry name" value="Beta-barrel_TonB_sf"/>
</dbReference>
<keyword evidence="5" id="KW-0798">TonB box</keyword>
<dbReference type="Pfam" id="PF00593">
    <property type="entry name" value="TonB_dep_Rec_b-barrel"/>
    <property type="match status" value="1"/>
</dbReference>
<evidence type="ECO:0000256" key="2">
    <source>
        <dbReference type="ARBA" id="ARBA00022448"/>
    </source>
</evidence>
<feature type="domain" description="TonB-dependent receptor-like beta-barrel" evidence="8">
    <location>
        <begin position="16"/>
        <end position="369"/>
    </location>
</feature>
<keyword evidence="4" id="KW-0812">Transmembrane</keyword>
<keyword evidence="10" id="KW-1185">Reference proteome</keyword>
<keyword evidence="3" id="KW-1134">Transmembrane beta strand</keyword>
<dbReference type="InterPro" id="IPR000531">
    <property type="entry name" value="Beta-barrel_TonB"/>
</dbReference>
<evidence type="ECO:0000259" key="8">
    <source>
        <dbReference type="Pfam" id="PF00593"/>
    </source>
</evidence>
<evidence type="ECO:0000256" key="4">
    <source>
        <dbReference type="ARBA" id="ARBA00022692"/>
    </source>
</evidence>
<keyword evidence="9" id="KW-0675">Receptor</keyword>